<dbReference type="GO" id="GO:0009751">
    <property type="term" value="P:response to salicylic acid"/>
    <property type="evidence" value="ECO:0007669"/>
    <property type="project" value="UniProtKB-ARBA"/>
</dbReference>
<name>A0A8T0VMR2_PANVG</name>
<comment type="caution">
    <text evidence="9">The sequence shown here is derived from an EMBL/GenBank/DDBJ whole genome shotgun (WGS) entry which is preliminary data.</text>
</comment>
<dbReference type="Pfam" id="PF03106">
    <property type="entry name" value="WRKY"/>
    <property type="match status" value="1"/>
</dbReference>
<accession>A0A8T0VMR2</accession>
<evidence type="ECO:0000256" key="4">
    <source>
        <dbReference type="ARBA" id="ARBA00023163"/>
    </source>
</evidence>
<protein>
    <recommendedName>
        <fullName evidence="8">WRKY domain-containing protein</fullName>
    </recommendedName>
</protein>
<feature type="domain" description="WRKY" evidence="8">
    <location>
        <begin position="119"/>
        <end position="176"/>
    </location>
</feature>
<keyword evidence="3" id="KW-0238">DNA-binding</keyword>
<dbReference type="FunFam" id="2.20.25.80:FF:000009">
    <property type="entry name" value="WRKY transcription factor 53"/>
    <property type="match status" value="1"/>
</dbReference>
<evidence type="ECO:0000256" key="2">
    <source>
        <dbReference type="ARBA" id="ARBA00023015"/>
    </source>
</evidence>
<dbReference type="GO" id="GO:0042542">
    <property type="term" value="P:response to hydrogen peroxide"/>
    <property type="evidence" value="ECO:0007669"/>
    <property type="project" value="UniProtKB-ARBA"/>
</dbReference>
<comment type="subcellular location">
    <subcellularLocation>
        <location evidence="1">Nucleus</location>
    </subcellularLocation>
</comment>
<sequence length="316" mass="32998">MESVVVDGNGGCGGRVVVELSHIKDLVRQLEGHLGGSQTQERCRLLASQISSLTERSIGVITSYCSLDGGGRKRPAADAAARSPLSDASDAPTKKRRRTEKVKHQVRVSSAAGGDVPADDGHSWRKYGQKEILGAKNPRGYYRCTHRHTQGCAATKQVQRADEDPALFDVVYIGAHTCVQSGAAAAAVAAAQAPEQGAHTLLQSLSASLTVKTEGLAAAPEEAPQGWAATAPCCPSPTAPSGRCPAPERSPFSAPSTSENWGASPATSDSNQHAACFPPFELVAGDVQFEFGEVVSALVGVPGEFPDDFDISSFFA</sequence>
<dbReference type="AlphaFoldDB" id="A0A8T0VMR2"/>
<gene>
    <name evidence="9" type="ORF">PVAP13_2NG180300</name>
</gene>
<evidence type="ECO:0000313" key="10">
    <source>
        <dbReference type="Proteomes" id="UP000823388"/>
    </source>
</evidence>
<dbReference type="GO" id="GO:0010193">
    <property type="term" value="P:response to ozone"/>
    <property type="evidence" value="ECO:0007669"/>
    <property type="project" value="UniProtKB-ARBA"/>
</dbReference>
<dbReference type="OrthoDB" id="1888929at2759"/>
<evidence type="ECO:0000256" key="3">
    <source>
        <dbReference type="ARBA" id="ARBA00023125"/>
    </source>
</evidence>
<keyword evidence="5" id="KW-0539">Nucleus</keyword>
<dbReference type="PROSITE" id="PS50811">
    <property type="entry name" value="WRKY"/>
    <property type="match status" value="1"/>
</dbReference>
<dbReference type="SMART" id="SM00774">
    <property type="entry name" value="WRKY"/>
    <property type="match status" value="1"/>
</dbReference>
<dbReference type="PANTHER" id="PTHR32096:SF143">
    <property type="entry name" value="OS09G0334500 PROTEIN"/>
    <property type="match status" value="1"/>
</dbReference>
<organism evidence="9 10">
    <name type="scientific">Panicum virgatum</name>
    <name type="common">Blackwell switchgrass</name>
    <dbReference type="NCBI Taxonomy" id="38727"/>
    <lineage>
        <taxon>Eukaryota</taxon>
        <taxon>Viridiplantae</taxon>
        <taxon>Streptophyta</taxon>
        <taxon>Embryophyta</taxon>
        <taxon>Tracheophyta</taxon>
        <taxon>Spermatophyta</taxon>
        <taxon>Magnoliopsida</taxon>
        <taxon>Liliopsida</taxon>
        <taxon>Poales</taxon>
        <taxon>Poaceae</taxon>
        <taxon>PACMAD clade</taxon>
        <taxon>Panicoideae</taxon>
        <taxon>Panicodae</taxon>
        <taxon>Paniceae</taxon>
        <taxon>Panicinae</taxon>
        <taxon>Panicum</taxon>
        <taxon>Panicum sect. Hiantes</taxon>
    </lineage>
</organism>
<feature type="compositionally biased region" description="Polar residues" evidence="7">
    <location>
        <begin position="253"/>
        <end position="268"/>
    </location>
</feature>
<dbReference type="GO" id="GO:0005634">
    <property type="term" value="C:nucleus"/>
    <property type="evidence" value="ECO:0007669"/>
    <property type="project" value="UniProtKB-SubCell"/>
</dbReference>
<dbReference type="PANTHER" id="PTHR32096">
    <property type="entry name" value="WRKY TRANSCRIPTION FACTOR 30-RELATED-RELATED"/>
    <property type="match status" value="1"/>
</dbReference>
<evidence type="ECO:0000256" key="6">
    <source>
        <dbReference type="ARBA" id="ARBA00060850"/>
    </source>
</evidence>
<dbReference type="InterPro" id="IPR044810">
    <property type="entry name" value="WRKY_plant"/>
</dbReference>
<dbReference type="Gene3D" id="2.20.25.80">
    <property type="entry name" value="WRKY domain"/>
    <property type="match status" value="1"/>
</dbReference>
<feature type="compositionally biased region" description="Basic residues" evidence="7">
    <location>
        <begin position="94"/>
        <end position="106"/>
    </location>
</feature>
<dbReference type="GO" id="GO:0003700">
    <property type="term" value="F:DNA-binding transcription factor activity"/>
    <property type="evidence" value="ECO:0007669"/>
    <property type="project" value="InterPro"/>
</dbReference>
<comment type="similarity">
    <text evidence="6">Belongs to the WRKY group III family.</text>
</comment>
<dbReference type="EMBL" id="CM029040">
    <property type="protein sequence ID" value="KAG2634554.1"/>
    <property type="molecule type" value="Genomic_DNA"/>
</dbReference>
<evidence type="ECO:0000259" key="8">
    <source>
        <dbReference type="PROSITE" id="PS50811"/>
    </source>
</evidence>
<dbReference type="Proteomes" id="UP000823388">
    <property type="component" value="Chromosome 2N"/>
</dbReference>
<keyword evidence="10" id="KW-1185">Reference proteome</keyword>
<keyword evidence="2" id="KW-0805">Transcription regulation</keyword>
<dbReference type="GO" id="GO:0000976">
    <property type="term" value="F:transcription cis-regulatory region binding"/>
    <property type="evidence" value="ECO:0007669"/>
    <property type="project" value="TreeGrafter"/>
</dbReference>
<evidence type="ECO:0000256" key="5">
    <source>
        <dbReference type="ARBA" id="ARBA00023242"/>
    </source>
</evidence>
<evidence type="ECO:0000313" key="9">
    <source>
        <dbReference type="EMBL" id="KAG2634554.1"/>
    </source>
</evidence>
<feature type="region of interest" description="Disordered" evidence="7">
    <location>
        <begin position="238"/>
        <end position="268"/>
    </location>
</feature>
<keyword evidence="4" id="KW-0804">Transcription</keyword>
<dbReference type="GO" id="GO:0010150">
    <property type="term" value="P:leaf senescence"/>
    <property type="evidence" value="ECO:0007669"/>
    <property type="project" value="UniProtKB-ARBA"/>
</dbReference>
<feature type="region of interest" description="Disordered" evidence="7">
    <location>
        <begin position="69"/>
        <end position="123"/>
    </location>
</feature>
<reference evidence="9" key="1">
    <citation type="submission" date="2020-05" db="EMBL/GenBank/DDBJ databases">
        <title>WGS assembly of Panicum virgatum.</title>
        <authorList>
            <person name="Lovell J.T."/>
            <person name="Jenkins J."/>
            <person name="Shu S."/>
            <person name="Juenger T.E."/>
            <person name="Schmutz J."/>
        </authorList>
    </citation>
    <scope>NUCLEOTIDE SEQUENCE</scope>
    <source>
        <strain evidence="9">AP13</strain>
    </source>
</reference>
<dbReference type="SUPFAM" id="SSF118290">
    <property type="entry name" value="WRKY DNA-binding domain"/>
    <property type="match status" value="1"/>
</dbReference>
<evidence type="ECO:0000256" key="1">
    <source>
        <dbReference type="ARBA" id="ARBA00004123"/>
    </source>
</evidence>
<dbReference type="InterPro" id="IPR003657">
    <property type="entry name" value="WRKY_dom"/>
</dbReference>
<evidence type="ECO:0000256" key="7">
    <source>
        <dbReference type="SAM" id="MobiDB-lite"/>
    </source>
</evidence>
<dbReference type="InterPro" id="IPR036576">
    <property type="entry name" value="WRKY_dom_sf"/>
</dbReference>
<proteinExistence type="inferred from homology"/>